<feature type="transmembrane region" description="Helical" evidence="2">
    <location>
        <begin position="129"/>
        <end position="154"/>
    </location>
</feature>
<feature type="signal peptide" evidence="3">
    <location>
        <begin position="1"/>
        <end position="34"/>
    </location>
</feature>
<keyword evidence="5" id="KW-1185">Reference proteome</keyword>
<evidence type="ECO:0000313" key="5">
    <source>
        <dbReference type="Proteomes" id="UP001444661"/>
    </source>
</evidence>
<feature type="chain" id="PRO_5046853057" evidence="3">
    <location>
        <begin position="35"/>
        <end position="229"/>
    </location>
</feature>
<feature type="region of interest" description="Disordered" evidence="1">
    <location>
        <begin position="171"/>
        <end position="207"/>
    </location>
</feature>
<sequence>MQRTNNGIMLLTSPRWRFALISSWLPLLPKGGLGRVPTGDAILDTTTPVWPEHLVVDTTANPTTHTSTATAATPTTLERMPTPSHSPESSASFPFSPTPNVSIQTTIYISPSPDAVNGASDDGNLRLGLGLGVGIGLPLMMLLGLGCFLLWRLLGKTCPIGLLRAAATADSWKQQRKHRDSDDDYAEAAYPKELESTETVTTAPPEILSTEVYEAGGASRQMRPVELGA</sequence>
<feature type="region of interest" description="Disordered" evidence="1">
    <location>
        <begin position="61"/>
        <end position="96"/>
    </location>
</feature>
<gene>
    <name evidence="4" type="ORF">PG993_012448</name>
</gene>
<proteinExistence type="predicted"/>
<name>A0ABR1S3U0_9PEZI</name>
<reference evidence="4 5" key="1">
    <citation type="submission" date="2023-01" db="EMBL/GenBank/DDBJ databases">
        <title>Analysis of 21 Apiospora genomes using comparative genomics revels a genus with tremendous synthesis potential of carbohydrate active enzymes and secondary metabolites.</title>
        <authorList>
            <person name="Sorensen T."/>
        </authorList>
    </citation>
    <scope>NUCLEOTIDE SEQUENCE [LARGE SCALE GENOMIC DNA]</scope>
    <source>
        <strain evidence="4 5">CBS 33761</strain>
    </source>
</reference>
<dbReference type="EMBL" id="JAQQWK010000011">
    <property type="protein sequence ID" value="KAK8024382.1"/>
    <property type="molecule type" value="Genomic_DNA"/>
</dbReference>
<dbReference type="Proteomes" id="UP001444661">
    <property type="component" value="Unassembled WGS sequence"/>
</dbReference>
<keyword evidence="2" id="KW-1133">Transmembrane helix</keyword>
<accession>A0ABR1S3U0</accession>
<evidence type="ECO:0000256" key="3">
    <source>
        <dbReference type="SAM" id="SignalP"/>
    </source>
</evidence>
<evidence type="ECO:0000313" key="4">
    <source>
        <dbReference type="EMBL" id="KAK8024382.1"/>
    </source>
</evidence>
<keyword evidence="2" id="KW-0472">Membrane</keyword>
<organism evidence="4 5">
    <name type="scientific">Apiospora rasikravindrae</name>
    <dbReference type="NCBI Taxonomy" id="990691"/>
    <lineage>
        <taxon>Eukaryota</taxon>
        <taxon>Fungi</taxon>
        <taxon>Dikarya</taxon>
        <taxon>Ascomycota</taxon>
        <taxon>Pezizomycotina</taxon>
        <taxon>Sordariomycetes</taxon>
        <taxon>Xylariomycetidae</taxon>
        <taxon>Amphisphaeriales</taxon>
        <taxon>Apiosporaceae</taxon>
        <taxon>Apiospora</taxon>
    </lineage>
</organism>
<evidence type="ECO:0000256" key="1">
    <source>
        <dbReference type="SAM" id="MobiDB-lite"/>
    </source>
</evidence>
<comment type="caution">
    <text evidence="4">The sequence shown here is derived from an EMBL/GenBank/DDBJ whole genome shotgun (WGS) entry which is preliminary data.</text>
</comment>
<keyword evidence="3" id="KW-0732">Signal</keyword>
<evidence type="ECO:0000256" key="2">
    <source>
        <dbReference type="SAM" id="Phobius"/>
    </source>
</evidence>
<protein>
    <submittedName>
        <fullName evidence="4">Uncharacterized protein</fullName>
    </submittedName>
</protein>
<keyword evidence="2" id="KW-0812">Transmembrane</keyword>